<dbReference type="InterPro" id="IPR020556">
    <property type="entry name" value="Amidase_CS"/>
</dbReference>
<dbReference type="PANTHER" id="PTHR46072:SF7">
    <property type="entry name" value="AMIDASE"/>
    <property type="match status" value="1"/>
</dbReference>
<dbReference type="InterPro" id="IPR023631">
    <property type="entry name" value="Amidase_dom"/>
</dbReference>
<organism evidence="8 9">
    <name type="scientific">Aspergillus vadensis (strain CBS 113365 / IMI 142717 / IBT 24658)</name>
    <dbReference type="NCBI Taxonomy" id="1448311"/>
    <lineage>
        <taxon>Eukaryota</taxon>
        <taxon>Fungi</taxon>
        <taxon>Dikarya</taxon>
        <taxon>Ascomycota</taxon>
        <taxon>Pezizomycotina</taxon>
        <taxon>Eurotiomycetes</taxon>
        <taxon>Eurotiomycetidae</taxon>
        <taxon>Eurotiales</taxon>
        <taxon>Aspergillaceae</taxon>
        <taxon>Aspergillus</taxon>
        <taxon>Aspergillus subgen. Circumdati</taxon>
    </lineage>
</organism>
<dbReference type="RefSeq" id="XP_025561543.1">
    <property type="nucleotide sequence ID" value="XM_025713117.1"/>
</dbReference>
<dbReference type="InterPro" id="IPR036928">
    <property type="entry name" value="AS_sf"/>
</dbReference>
<dbReference type="EMBL" id="KZ821629">
    <property type="protein sequence ID" value="PYH67749.1"/>
    <property type="molecule type" value="Genomic_DNA"/>
</dbReference>
<feature type="active site" description="Charge relay system" evidence="5">
    <location>
        <position position="217"/>
    </location>
</feature>
<feature type="active site" description="Acyl-ester intermediate" evidence="5">
    <location>
        <position position="241"/>
    </location>
</feature>
<dbReference type="OrthoDB" id="6428749at2759"/>
<dbReference type="Proteomes" id="UP000248405">
    <property type="component" value="Unassembled WGS sequence"/>
</dbReference>
<dbReference type="EC" id="3.5.1.4" evidence="3"/>
<dbReference type="GeneID" id="37217709"/>
<comment type="similarity">
    <text evidence="2">Belongs to the amidase family.</text>
</comment>
<comment type="catalytic activity">
    <reaction evidence="1">
        <text>a monocarboxylic acid amide + H2O = a monocarboxylate + NH4(+)</text>
        <dbReference type="Rhea" id="RHEA:12020"/>
        <dbReference type="ChEBI" id="CHEBI:15377"/>
        <dbReference type="ChEBI" id="CHEBI:28938"/>
        <dbReference type="ChEBI" id="CHEBI:35757"/>
        <dbReference type="ChEBI" id="CHEBI:83628"/>
        <dbReference type="EC" id="3.5.1.4"/>
    </reaction>
</comment>
<evidence type="ECO:0000259" key="7">
    <source>
        <dbReference type="Pfam" id="PF01425"/>
    </source>
</evidence>
<evidence type="ECO:0000313" key="9">
    <source>
        <dbReference type="Proteomes" id="UP000248405"/>
    </source>
</evidence>
<dbReference type="Pfam" id="PF01425">
    <property type="entry name" value="Amidase"/>
    <property type="match status" value="1"/>
</dbReference>
<feature type="binding site" evidence="6">
    <location>
        <begin position="238"/>
        <end position="241"/>
    </location>
    <ligand>
        <name>substrate</name>
    </ligand>
</feature>
<dbReference type="PANTHER" id="PTHR46072">
    <property type="entry name" value="AMIDASE-RELATED-RELATED"/>
    <property type="match status" value="1"/>
</dbReference>
<accession>A0A319B5Z8</accession>
<feature type="active site" description="Charge relay system" evidence="5">
    <location>
        <position position="133"/>
    </location>
</feature>
<protein>
    <recommendedName>
        <fullName evidence="3">amidase</fullName>
        <ecNumber evidence="3">3.5.1.4</ecNumber>
    </recommendedName>
</protein>
<evidence type="ECO:0000256" key="3">
    <source>
        <dbReference type="ARBA" id="ARBA00012922"/>
    </source>
</evidence>
<name>A0A319B5Z8_ASPVC</name>
<dbReference type="SUPFAM" id="SSF75304">
    <property type="entry name" value="Amidase signature (AS) enzymes"/>
    <property type="match status" value="1"/>
</dbReference>
<evidence type="ECO:0000256" key="2">
    <source>
        <dbReference type="ARBA" id="ARBA00009199"/>
    </source>
</evidence>
<sequence>MALTPWEQTAATKRQSVLAAIPEKWRIKGPIPTLTEQRDVTGPYIQQFLSPREIEITETDAVGITERTTTGQWTAVEVTEAFCHRAALAHQLVNCLHEIFFDAALETARVLDDHYTKTGKPLGPLHGLPVSLKDQFHVKGVETTMGYVGWINTFQGKTDDPRYLTHESELVKELRAAGAVLYCKTSVPMTLMSGETMNNIITYTHNPKNRLLSSGGSSGGEGALIALRGSPAGFGTDIGGSIRVPASFNGLYGIRPSVGRMPYEGAANSGDGQNTVLSVVGPLSSSARGLVLLFKTVLEAKPWLGDPGVLEIPWRDDIVEETRKLVQGQPEGLSFGIFYDDGLVKPQPPVERAMRIAAETIKSLGHNLINWQPPSHQTAASIANRAYNLDGGADVLQNFALSNETIHTSVVIDASGSPQKTALEIAALNVEKREYQKQYLDYWNSTAQLTGTGRPVDAVICPVAPHAACIPGKYATIGYTAFINVLDYTSAVVPVTCADRGVDVLGSEGREYFGELDRRTEGECKFSFHSFFLFFLFLFLFLDGGDGGCLLSMRLGYVLTGCCYLDDADVFDGAPAGIQLFGRRLQEEKILVLAEYLGEEFRKASA</sequence>
<evidence type="ECO:0000313" key="8">
    <source>
        <dbReference type="EMBL" id="PYH67749.1"/>
    </source>
</evidence>
<dbReference type="PIRSF" id="PIRSF001221">
    <property type="entry name" value="Amidase_fungi"/>
    <property type="match status" value="1"/>
</dbReference>
<dbReference type="AlphaFoldDB" id="A0A319B5Z8"/>
<evidence type="ECO:0000256" key="6">
    <source>
        <dbReference type="PIRSR" id="PIRSR001221-2"/>
    </source>
</evidence>
<gene>
    <name evidence="8" type="ORF">BO88DRAFT_77130</name>
</gene>
<feature type="domain" description="Amidase" evidence="7">
    <location>
        <begin position="77"/>
        <end position="591"/>
    </location>
</feature>
<keyword evidence="9" id="KW-1185">Reference proteome</keyword>
<reference evidence="8" key="1">
    <citation type="submission" date="2016-12" db="EMBL/GenBank/DDBJ databases">
        <title>The genomes of Aspergillus section Nigri reveals drivers in fungal speciation.</title>
        <authorList>
            <consortium name="DOE Joint Genome Institute"/>
            <person name="Vesth T.C."/>
            <person name="Nybo J."/>
            <person name="Theobald S."/>
            <person name="Brandl J."/>
            <person name="Frisvad J.C."/>
            <person name="Nielsen K.F."/>
            <person name="Lyhne E.K."/>
            <person name="Kogle M.E."/>
            <person name="Kuo A."/>
            <person name="Riley R."/>
            <person name="Clum A."/>
            <person name="Nolan M."/>
            <person name="Lipzen A."/>
            <person name="Salamov A."/>
            <person name="Henrissat B."/>
            <person name="Wiebenga A."/>
            <person name="De Vries R.P."/>
            <person name="Grigoriev I.V."/>
            <person name="Mortensen U.H."/>
            <person name="Andersen M.R."/>
            <person name="Baker S.E."/>
        </authorList>
    </citation>
    <scope>NUCLEOTIDE SEQUENCE [LARGE SCALE GENOMIC DNA]</scope>
    <source>
        <strain evidence="8">CBS 113365</strain>
    </source>
</reference>
<evidence type="ECO:0000256" key="4">
    <source>
        <dbReference type="ARBA" id="ARBA00022801"/>
    </source>
</evidence>
<dbReference type="Gene3D" id="3.90.1300.10">
    <property type="entry name" value="Amidase signature (AS) domain"/>
    <property type="match status" value="1"/>
</dbReference>
<evidence type="ECO:0000256" key="5">
    <source>
        <dbReference type="PIRSR" id="PIRSR001221-1"/>
    </source>
</evidence>
<keyword evidence="4" id="KW-0378">Hydrolase</keyword>
<proteinExistence type="inferred from homology"/>
<dbReference type="PROSITE" id="PS00571">
    <property type="entry name" value="AMIDASES"/>
    <property type="match status" value="1"/>
</dbReference>
<feature type="binding site" evidence="6">
    <location>
        <position position="217"/>
    </location>
    <ligand>
        <name>substrate</name>
    </ligand>
</feature>
<dbReference type="GO" id="GO:0004040">
    <property type="term" value="F:amidase activity"/>
    <property type="evidence" value="ECO:0007669"/>
    <property type="project" value="UniProtKB-EC"/>
</dbReference>
<evidence type="ECO:0000256" key="1">
    <source>
        <dbReference type="ARBA" id="ARBA00001311"/>
    </source>
</evidence>
<feature type="binding site" evidence="6">
    <location>
        <position position="191"/>
    </location>
    <ligand>
        <name>substrate</name>
    </ligand>
</feature>